<keyword evidence="2" id="KW-1185">Reference proteome</keyword>
<evidence type="ECO:0000313" key="2">
    <source>
        <dbReference type="Proteomes" id="UP000586067"/>
    </source>
</evidence>
<organism evidence="1 2">
    <name type="scientific">Marinomonas profundi</name>
    <dbReference type="NCBI Taxonomy" id="2726122"/>
    <lineage>
        <taxon>Bacteria</taxon>
        <taxon>Pseudomonadati</taxon>
        <taxon>Pseudomonadota</taxon>
        <taxon>Gammaproteobacteria</taxon>
        <taxon>Oceanospirillales</taxon>
        <taxon>Oceanospirillaceae</taxon>
        <taxon>Marinomonas</taxon>
    </lineage>
</organism>
<evidence type="ECO:0000313" key="1">
    <source>
        <dbReference type="EMBL" id="NLQ18424.1"/>
    </source>
</evidence>
<dbReference type="RefSeq" id="WP_168826153.1">
    <property type="nucleotide sequence ID" value="NZ_CP073013.1"/>
</dbReference>
<reference evidence="1 2" key="1">
    <citation type="submission" date="2020-04" db="EMBL/GenBank/DDBJ databases">
        <title>Marinomonas sp. M1K-6 isolated from the deep seawater of the Mariana Trench.</title>
        <authorList>
            <person name="Li Y."/>
        </authorList>
    </citation>
    <scope>NUCLEOTIDE SEQUENCE [LARGE SCALE GENOMIC DNA]</scope>
    <source>
        <strain evidence="1 2">M1K-6</strain>
    </source>
</reference>
<dbReference type="EMBL" id="JABAEK010000013">
    <property type="protein sequence ID" value="NLQ18424.1"/>
    <property type="molecule type" value="Genomic_DNA"/>
</dbReference>
<dbReference type="AlphaFoldDB" id="A0A847RBQ5"/>
<gene>
    <name evidence="1" type="ORF">HGG82_12445</name>
</gene>
<dbReference type="Proteomes" id="UP000586067">
    <property type="component" value="Unassembled WGS sequence"/>
</dbReference>
<sequence>MIYNKHNIQRGWVSLPIIALLLAISALSSQYQQRLQAGYKWRGQLHDVEEGQQIWGDFYQAWVVAADFSSAKASACVGFCDLQQSALERIWQSNDQWVYYRWERYVSVPDESENTHLSYRLCATQNQQQYRCWWWQESRLLASGWVSASG</sequence>
<protein>
    <submittedName>
        <fullName evidence="1">Uncharacterized protein</fullName>
    </submittedName>
</protein>
<comment type="caution">
    <text evidence="1">The sequence shown here is derived from an EMBL/GenBank/DDBJ whole genome shotgun (WGS) entry which is preliminary data.</text>
</comment>
<accession>A0A847RBQ5</accession>
<name>A0A847RBQ5_9GAMM</name>
<proteinExistence type="predicted"/>